<feature type="signal peptide" evidence="1">
    <location>
        <begin position="1"/>
        <end position="22"/>
    </location>
</feature>
<dbReference type="OrthoDB" id="1827110at2759"/>
<dbReference type="AlphaFoldDB" id="A0A9K3HRL0"/>
<evidence type="ECO:0000313" key="2">
    <source>
        <dbReference type="EMBL" id="KAF5783444.1"/>
    </source>
</evidence>
<protein>
    <submittedName>
        <fullName evidence="2">Uncharacterized protein</fullName>
    </submittedName>
</protein>
<comment type="caution">
    <text evidence="2">The sequence shown here is derived from an EMBL/GenBank/DDBJ whole genome shotgun (WGS) entry which is preliminary data.</text>
</comment>
<reference evidence="2" key="1">
    <citation type="journal article" date="2017" name="Nature">
        <title>The sunflower genome provides insights into oil metabolism, flowering and Asterid evolution.</title>
        <authorList>
            <person name="Badouin H."/>
            <person name="Gouzy J."/>
            <person name="Grassa C.J."/>
            <person name="Murat F."/>
            <person name="Staton S.E."/>
            <person name="Cottret L."/>
            <person name="Lelandais-Briere C."/>
            <person name="Owens G.L."/>
            <person name="Carrere S."/>
            <person name="Mayjonade B."/>
            <person name="Legrand L."/>
            <person name="Gill N."/>
            <person name="Kane N.C."/>
            <person name="Bowers J.E."/>
            <person name="Hubner S."/>
            <person name="Bellec A."/>
            <person name="Berard A."/>
            <person name="Berges H."/>
            <person name="Blanchet N."/>
            <person name="Boniface M.C."/>
            <person name="Brunel D."/>
            <person name="Catrice O."/>
            <person name="Chaidir N."/>
            <person name="Claudel C."/>
            <person name="Donnadieu C."/>
            <person name="Faraut T."/>
            <person name="Fievet G."/>
            <person name="Helmstetter N."/>
            <person name="King M."/>
            <person name="Knapp S.J."/>
            <person name="Lai Z."/>
            <person name="Le Paslier M.C."/>
            <person name="Lippi Y."/>
            <person name="Lorenzon L."/>
            <person name="Mandel J.R."/>
            <person name="Marage G."/>
            <person name="Marchand G."/>
            <person name="Marquand E."/>
            <person name="Bret-Mestries E."/>
            <person name="Morien E."/>
            <person name="Nambeesan S."/>
            <person name="Nguyen T."/>
            <person name="Pegot-Espagnet P."/>
            <person name="Pouilly N."/>
            <person name="Raftis F."/>
            <person name="Sallet E."/>
            <person name="Schiex T."/>
            <person name="Thomas J."/>
            <person name="Vandecasteele C."/>
            <person name="Vares D."/>
            <person name="Vear F."/>
            <person name="Vautrin S."/>
            <person name="Crespi M."/>
            <person name="Mangin B."/>
            <person name="Burke J.M."/>
            <person name="Salse J."/>
            <person name="Munos S."/>
            <person name="Vincourt P."/>
            <person name="Rieseberg L.H."/>
            <person name="Langlade N.B."/>
        </authorList>
    </citation>
    <scope>NUCLEOTIDE SEQUENCE</scope>
    <source>
        <tissue evidence="2">Leaves</tissue>
    </source>
</reference>
<feature type="chain" id="PRO_5039922357" evidence="1">
    <location>
        <begin position="23"/>
        <end position="145"/>
    </location>
</feature>
<dbReference type="Proteomes" id="UP000215914">
    <property type="component" value="Unassembled WGS sequence"/>
</dbReference>
<keyword evidence="3" id="KW-1185">Reference proteome</keyword>
<accession>A0A9K3HRL0</accession>
<organism evidence="2 3">
    <name type="scientific">Helianthus annuus</name>
    <name type="common">Common sunflower</name>
    <dbReference type="NCBI Taxonomy" id="4232"/>
    <lineage>
        <taxon>Eukaryota</taxon>
        <taxon>Viridiplantae</taxon>
        <taxon>Streptophyta</taxon>
        <taxon>Embryophyta</taxon>
        <taxon>Tracheophyta</taxon>
        <taxon>Spermatophyta</taxon>
        <taxon>Magnoliopsida</taxon>
        <taxon>eudicotyledons</taxon>
        <taxon>Gunneridae</taxon>
        <taxon>Pentapetalae</taxon>
        <taxon>asterids</taxon>
        <taxon>campanulids</taxon>
        <taxon>Asterales</taxon>
        <taxon>Asteraceae</taxon>
        <taxon>Asteroideae</taxon>
        <taxon>Heliantheae alliance</taxon>
        <taxon>Heliantheae</taxon>
        <taxon>Helianthus</taxon>
    </lineage>
</organism>
<proteinExistence type="predicted"/>
<evidence type="ECO:0000313" key="3">
    <source>
        <dbReference type="Proteomes" id="UP000215914"/>
    </source>
</evidence>
<reference evidence="2" key="2">
    <citation type="submission" date="2020-06" db="EMBL/GenBank/DDBJ databases">
        <title>Helianthus annuus Genome sequencing and assembly Release 2.</title>
        <authorList>
            <person name="Gouzy J."/>
            <person name="Langlade N."/>
            <person name="Munos S."/>
        </authorList>
    </citation>
    <scope>NUCLEOTIDE SEQUENCE</scope>
    <source>
        <tissue evidence="2">Leaves</tissue>
    </source>
</reference>
<gene>
    <name evidence="2" type="ORF">HanXRQr2_Chr11g0508021</name>
</gene>
<keyword evidence="1" id="KW-0732">Signal</keyword>
<name>A0A9K3HRL0_HELAN</name>
<dbReference type="EMBL" id="MNCJ02000326">
    <property type="protein sequence ID" value="KAF5783444.1"/>
    <property type="molecule type" value="Genomic_DNA"/>
</dbReference>
<evidence type="ECO:0000256" key="1">
    <source>
        <dbReference type="SAM" id="SignalP"/>
    </source>
</evidence>
<sequence>MFSFWFVFVYLMTDVFPPGTWGRRSWGSTTSGAFSERDARDQSGFLKESWGKAKNQKLREMVKAGGPVSLTFDRDVTYTPLGVPSDLFPREAGMYMWRTIPFDKMGWDKVSKPHKDAIMNHLKFGFRMDLVEGISRIVFDCDFSV</sequence>
<dbReference type="Gramene" id="mRNA:HanXRQr2_Chr11g0508021">
    <property type="protein sequence ID" value="mRNA:HanXRQr2_Chr11g0508021"/>
    <property type="gene ID" value="HanXRQr2_Chr11g0508021"/>
</dbReference>